<evidence type="ECO:0000256" key="2">
    <source>
        <dbReference type="SAM" id="SignalP"/>
    </source>
</evidence>
<dbReference type="EMBL" id="SHOA02000038">
    <property type="protein sequence ID" value="TDH72146.1"/>
    <property type="molecule type" value="Genomic_DNA"/>
</dbReference>
<keyword evidence="1" id="KW-0175">Coiled coil</keyword>
<feature type="coiled-coil region" evidence="1">
    <location>
        <begin position="146"/>
        <end position="173"/>
    </location>
</feature>
<keyword evidence="4" id="KW-1185">Reference proteome</keyword>
<comment type="caution">
    <text evidence="3">The sequence shown here is derived from an EMBL/GenBank/DDBJ whole genome shotgun (WGS) entry which is preliminary data.</text>
</comment>
<name>A0A976NY54_BRELC</name>
<evidence type="ECO:0008006" key="5">
    <source>
        <dbReference type="Google" id="ProtNLM"/>
    </source>
</evidence>
<feature type="chain" id="PRO_5037194973" description="RxLR effector protein" evidence="2">
    <location>
        <begin position="24"/>
        <end position="178"/>
    </location>
</feature>
<evidence type="ECO:0000313" key="3">
    <source>
        <dbReference type="EMBL" id="TDH72146.1"/>
    </source>
</evidence>
<proteinExistence type="predicted"/>
<sequence>MYPHRVLALATLLACIVNGPSVASESNKPNFDTNDKAALRLRSNSAATTNADTEDRSFWRIEKTITEKLRSKIDKQVTLIDILKKQPNEESKIIRDLKRLDKEIKPLLETYKHELKTIREIIQDKTMKRDSLADTLGVPKVGQFLFSKQYRKLRKISKEIKKLEERESKMKASFRRSW</sequence>
<gene>
    <name evidence="3" type="ORF">CCR75_008369</name>
</gene>
<keyword evidence="2" id="KW-0732">Signal</keyword>
<organism evidence="3 4">
    <name type="scientific">Bremia lactucae</name>
    <name type="common">Lettuce downy mildew</name>
    <dbReference type="NCBI Taxonomy" id="4779"/>
    <lineage>
        <taxon>Eukaryota</taxon>
        <taxon>Sar</taxon>
        <taxon>Stramenopiles</taxon>
        <taxon>Oomycota</taxon>
        <taxon>Peronosporomycetes</taxon>
        <taxon>Peronosporales</taxon>
        <taxon>Peronosporaceae</taxon>
        <taxon>Bremia</taxon>
    </lineage>
</organism>
<feature type="signal peptide" evidence="2">
    <location>
        <begin position="1"/>
        <end position="23"/>
    </location>
</feature>
<reference evidence="3 4" key="1">
    <citation type="journal article" date="2021" name="Genome Biol.">
        <title>AFLAP: assembly-free linkage analysis pipeline using k-mers from genome sequencing data.</title>
        <authorList>
            <person name="Fletcher K."/>
            <person name="Zhang L."/>
            <person name="Gil J."/>
            <person name="Han R."/>
            <person name="Cavanaugh K."/>
            <person name="Michelmore R."/>
        </authorList>
    </citation>
    <scope>NUCLEOTIDE SEQUENCE [LARGE SCALE GENOMIC DNA]</scope>
    <source>
        <strain evidence="3 4">SF5</strain>
    </source>
</reference>
<dbReference type="Proteomes" id="UP000294530">
    <property type="component" value="Unassembled WGS sequence"/>
</dbReference>
<evidence type="ECO:0000256" key="1">
    <source>
        <dbReference type="SAM" id="Coils"/>
    </source>
</evidence>
<accession>A0A976NY54</accession>
<dbReference type="GeneID" id="94352092"/>
<dbReference type="AlphaFoldDB" id="A0A976NY54"/>
<dbReference type="KEGG" id="blac:94352092"/>
<evidence type="ECO:0000313" key="4">
    <source>
        <dbReference type="Proteomes" id="UP000294530"/>
    </source>
</evidence>
<protein>
    <recommendedName>
        <fullName evidence="5">RxLR effector protein</fullName>
    </recommendedName>
</protein>
<dbReference type="RefSeq" id="XP_067821645.1">
    <property type="nucleotide sequence ID" value="XM_067966421.1"/>
</dbReference>